<comment type="caution">
    <text evidence="4">The sequence shown here is derived from an EMBL/GenBank/DDBJ whole genome shotgun (WGS) entry which is preliminary data.</text>
</comment>
<dbReference type="Pfam" id="PF00188">
    <property type="entry name" value="CAP"/>
    <property type="match status" value="1"/>
</dbReference>
<dbReference type="InterPro" id="IPR013325">
    <property type="entry name" value="RNA_pol_sigma_r2"/>
</dbReference>
<dbReference type="InterPro" id="IPR007627">
    <property type="entry name" value="RNA_pol_sigma70_r2"/>
</dbReference>
<accession>A0ABP5QX73</accession>
<dbReference type="Gene3D" id="1.10.1740.10">
    <property type="match status" value="1"/>
</dbReference>
<dbReference type="NCBIfam" id="TIGR02937">
    <property type="entry name" value="sigma70-ECF"/>
    <property type="match status" value="1"/>
</dbReference>
<organism evidence="4 5">
    <name type="scientific">Kitasatospora cystarginea</name>
    <dbReference type="NCBI Taxonomy" id="58350"/>
    <lineage>
        <taxon>Bacteria</taxon>
        <taxon>Bacillati</taxon>
        <taxon>Actinomycetota</taxon>
        <taxon>Actinomycetes</taxon>
        <taxon>Kitasatosporales</taxon>
        <taxon>Streptomycetaceae</taxon>
        <taxon>Kitasatospora</taxon>
    </lineage>
</organism>
<dbReference type="InterPro" id="IPR014044">
    <property type="entry name" value="CAP_dom"/>
</dbReference>
<dbReference type="EMBL" id="BAAATR010000010">
    <property type="protein sequence ID" value="GAA2244910.1"/>
    <property type="molecule type" value="Genomic_DNA"/>
</dbReference>
<dbReference type="SUPFAM" id="SSF88946">
    <property type="entry name" value="Sigma2 domain of RNA polymerase sigma factors"/>
    <property type="match status" value="1"/>
</dbReference>
<evidence type="ECO:0000313" key="4">
    <source>
        <dbReference type="EMBL" id="GAA2244910.1"/>
    </source>
</evidence>
<dbReference type="InterPro" id="IPR035940">
    <property type="entry name" value="CAP_sf"/>
</dbReference>
<reference evidence="5" key="1">
    <citation type="journal article" date="2019" name="Int. J. Syst. Evol. Microbiol.">
        <title>The Global Catalogue of Microorganisms (GCM) 10K type strain sequencing project: providing services to taxonomists for standard genome sequencing and annotation.</title>
        <authorList>
            <consortium name="The Broad Institute Genomics Platform"/>
            <consortium name="The Broad Institute Genome Sequencing Center for Infectious Disease"/>
            <person name="Wu L."/>
            <person name="Ma J."/>
        </authorList>
    </citation>
    <scope>NUCLEOTIDE SEQUENCE [LARGE SCALE GENOMIC DNA]</scope>
    <source>
        <strain evidence="5">JCM 7356</strain>
    </source>
</reference>
<dbReference type="Proteomes" id="UP001500305">
    <property type="component" value="Unassembled WGS sequence"/>
</dbReference>
<dbReference type="PANTHER" id="PTHR31157">
    <property type="entry name" value="SCP DOMAIN-CONTAINING PROTEIN"/>
    <property type="match status" value="1"/>
</dbReference>
<evidence type="ECO:0000259" key="2">
    <source>
        <dbReference type="Pfam" id="PF00188"/>
    </source>
</evidence>
<dbReference type="Pfam" id="PF04542">
    <property type="entry name" value="Sigma70_r2"/>
    <property type="match status" value="1"/>
</dbReference>
<feature type="compositionally biased region" description="Low complexity" evidence="1">
    <location>
        <begin position="277"/>
        <end position="297"/>
    </location>
</feature>
<feature type="domain" description="SCP" evidence="2">
    <location>
        <begin position="443"/>
        <end position="557"/>
    </location>
</feature>
<feature type="region of interest" description="Disordered" evidence="1">
    <location>
        <begin position="277"/>
        <end position="316"/>
    </location>
</feature>
<feature type="region of interest" description="Disordered" evidence="1">
    <location>
        <begin position="369"/>
        <end position="434"/>
    </location>
</feature>
<evidence type="ECO:0000256" key="1">
    <source>
        <dbReference type="SAM" id="MobiDB-lite"/>
    </source>
</evidence>
<dbReference type="RefSeq" id="WP_344636710.1">
    <property type="nucleotide sequence ID" value="NZ_BAAATR010000010.1"/>
</dbReference>
<dbReference type="CDD" id="cd05379">
    <property type="entry name" value="CAP_bacterial"/>
    <property type="match status" value="1"/>
</dbReference>
<feature type="compositionally biased region" description="Basic residues" evidence="1">
    <location>
        <begin position="298"/>
        <end position="312"/>
    </location>
</feature>
<keyword evidence="5" id="KW-1185">Reference proteome</keyword>
<protein>
    <recommendedName>
        <fullName evidence="6">RNA polymerase</fullName>
    </recommendedName>
</protein>
<gene>
    <name evidence="4" type="ORF">GCM10010430_28460</name>
</gene>
<dbReference type="PANTHER" id="PTHR31157:SF1">
    <property type="entry name" value="SCP DOMAIN-CONTAINING PROTEIN"/>
    <property type="match status" value="1"/>
</dbReference>
<dbReference type="SUPFAM" id="SSF55797">
    <property type="entry name" value="PR-1-like"/>
    <property type="match status" value="1"/>
</dbReference>
<evidence type="ECO:0000313" key="5">
    <source>
        <dbReference type="Proteomes" id="UP001500305"/>
    </source>
</evidence>
<dbReference type="Gene3D" id="3.40.33.10">
    <property type="entry name" value="CAP"/>
    <property type="match status" value="1"/>
</dbReference>
<feature type="domain" description="RNA polymerase sigma-70 region 2" evidence="3">
    <location>
        <begin position="24"/>
        <end position="90"/>
    </location>
</feature>
<name>A0ABP5QX73_9ACTN</name>
<evidence type="ECO:0000259" key="3">
    <source>
        <dbReference type="Pfam" id="PF04542"/>
    </source>
</evidence>
<evidence type="ECO:0008006" key="6">
    <source>
        <dbReference type="Google" id="ProtNLM"/>
    </source>
</evidence>
<proteinExistence type="predicted"/>
<sequence>MDRDCGTATVVQAQAGDRRATDELIGSHLPLVYNIVGRALSGHPDTDDVVQETMLHAVHGLPSLREPASFRSWLVAIAMNQIRRRHQSAQAQPAVPGGYEPGGCEPADPSADFVELTIVRLGLSGQRREVAEATRWLDEDDRELLSLWWQEAAGQLTRTELAASLELAPQHAAVRVQRMKNQLENARVVVRALSAVPVCGQLSEITAGWDGTPGTLWRKRIARHVRDCGFCARQRDGLFPAEGLLAGLALVPVPHGHLMSGALANALSAHAHAAGSAHPAAAGSAHGSGPSHAASGARKAHRHAAGRGRRGLPKAASSHKLLVTALGTAAVTAAAAGVVAAAQGPSSTVTADPVAAPPESVSALSLGTDATPAAVPSSPAAPSPSSAPSSAAPSPSASATPSPSASATPSPTPTATRAPSSPASSPTVRVAPTTSSIQQQVIDLVNAERAKAGCTPVKSNSKLQTAAQGHSDDMSARNFFDHTNPDGEGPQPRIEAAGYRWSTWGENIARGQSTPADVMDTWMHSPGHRANILNCAFTELGVGVHQGSGGPWWTQDFGAPS</sequence>
<feature type="compositionally biased region" description="Low complexity" evidence="1">
    <location>
        <begin position="370"/>
        <end position="432"/>
    </location>
</feature>
<dbReference type="InterPro" id="IPR014284">
    <property type="entry name" value="RNA_pol_sigma-70_dom"/>
</dbReference>